<organism evidence="3 4">
    <name type="scientific">Reichenbachiella carrageenanivorans</name>
    <dbReference type="NCBI Taxonomy" id="2979869"/>
    <lineage>
        <taxon>Bacteria</taxon>
        <taxon>Pseudomonadati</taxon>
        <taxon>Bacteroidota</taxon>
        <taxon>Cytophagia</taxon>
        <taxon>Cytophagales</taxon>
        <taxon>Reichenbachiellaceae</taxon>
        <taxon>Reichenbachiella</taxon>
    </lineage>
</organism>
<evidence type="ECO:0000313" key="3">
    <source>
        <dbReference type="EMBL" id="UXX78360.1"/>
    </source>
</evidence>
<dbReference type="InterPro" id="IPR012338">
    <property type="entry name" value="Beta-lactam/transpept-like"/>
</dbReference>
<feature type="domain" description="Beta-lactamase-related" evidence="2">
    <location>
        <begin position="519"/>
        <end position="871"/>
    </location>
</feature>
<accession>A0ABY6CYB4</accession>
<evidence type="ECO:0000313" key="4">
    <source>
        <dbReference type="Proteomes" id="UP001062165"/>
    </source>
</evidence>
<dbReference type="InterPro" id="IPR050789">
    <property type="entry name" value="Diverse_Enzym_Activities"/>
</dbReference>
<evidence type="ECO:0000256" key="1">
    <source>
        <dbReference type="ARBA" id="ARBA00022801"/>
    </source>
</evidence>
<dbReference type="PANTHER" id="PTHR43283:SF11">
    <property type="entry name" value="BETA-LACTAMASE-RELATED DOMAIN-CONTAINING PROTEIN"/>
    <property type="match status" value="1"/>
</dbReference>
<dbReference type="Gene3D" id="3.40.710.10">
    <property type="entry name" value="DD-peptidase/beta-lactamase superfamily"/>
    <property type="match status" value="1"/>
</dbReference>
<keyword evidence="1 3" id="KW-0378">Hydrolase</keyword>
<dbReference type="EMBL" id="CP106735">
    <property type="protein sequence ID" value="UXX78360.1"/>
    <property type="molecule type" value="Genomic_DNA"/>
</dbReference>
<dbReference type="GO" id="GO:0016787">
    <property type="term" value="F:hydrolase activity"/>
    <property type="evidence" value="ECO:0007669"/>
    <property type="project" value="UniProtKB-KW"/>
</dbReference>
<keyword evidence="4" id="KW-1185">Reference proteome</keyword>
<name>A0ABY6CYB4_9BACT</name>
<proteinExistence type="predicted"/>
<dbReference type="Proteomes" id="UP001062165">
    <property type="component" value="Chromosome"/>
</dbReference>
<dbReference type="SUPFAM" id="SSF56601">
    <property type="entry name" value="beta-lactamase/transpeptidase-like"/>
    <property type="match status" value="1"/>
</dbReference>
<reference evidence="3" key="1">
    <citation type="submission" date="2022-10" db="EMBL/GenBank/DDBJ databases">
        <title>Comparative genomics and taxonomic characterization of three novel marine species of genus Reichenbachiella exhibiting antioxidant and polysaccharide degradation activities.</title>
        <authorList>
            <person name="Muhammad N."/>
            <person name="Lee Y.-J."/>
            <person name="Ko J."/>
            <person name="Kim S.-G."/>
        </authorList>
    </citation>
    <scope>NUCLEOTIDE SEQUENCE</scope>
    <source>
        <strain evidence="3">Wsw4-B4</strain>
    </source>
</reference>
<dbReference type="InterPro" id="IPR001466">
    <property type="entry name" value="Beta-lactam-related"/>
</dbReference>
<sequence>MQTYLDSILLRTYMHRVGLLFCLLLIGFGSRANEVPSAVPVEKDTLFTKWMKSKSTLPTLFYELENFNDFSDRIEAESLIRTYGIGGVIVPNGDQEEVTRWVANNEVRLGEPLVHIANLSTVFELPFSGLPDYPSALSVECWTDDSLVYQLGLAHAYTLRGMGIAIVQLPSLPTYYSVHEYHKIATYLNGLNVGQVNYYFTGSALSVSARQSELDLQQSMWLDARQIAEKGLLGKKTLKKYKKATKDDRLVVARANGTQTSIEQIERGRAITFISRTSNPQTLINAILVDGLPNKGFYKQQVKEYYKLLYATQHVLDTPADSGERWEAVRSKFLLKDVTLIQDSYQLLPVRHLGNRKLYTLSNDSSFKNLVDKYKTAIHYPLATLGLRADSLVQIFPSDALILVDLTSVNEHDGLIDLLMRCDVLNAQRPVVAFYEGTGEVLKDNQWQSAMIWNPADDNSKLPLMVETAFGALGINGALPGYYQSDFTRKGVSFESTGRLVYQFVEKPKVDQAILDRIDTLVAHAIQKGMMPGCQIMMVKDGEVVYDKNFGYLTYDSITPVRWNHVYDVASVTKTVATVPALMHRMETGGIHLNGHLSEYLSVYDSTDKGDLTVDDILTHQSGLKSYLPFWQNAKYFSDSATFLYKQRKRKRKYNYLSINWNDSIRSWIAHSKYNSLSNNDGTYRYLYSDLGFILMKDLVEENCACPLDQSVDELIYRPMGMDYTAFNPLNKFPKEQIAPTEQDKYFRAELLQGIVHDKNAALLGGVSGHAGLFSNANDLAKYMQMLLQGGYYGGERYFSDSVVHVFTSKKSDKDRRAMGWDKPYQSVGNASKYASNESFGHSGFTGTLVWADPKYNVVYIFLSNRIYPDPQNYKLIQSNTRTKIHDLMYESFLDFEKMEKETNPGS</sequence>
<gene>
    <name evidence="3" type="ORF">N7E81_13440</name>
</gene>
<protein>
    <submittedName>
        <fullName evidence="3">Serine hydrolase</fullName>
    </submittedName>
</protein>
<dbReference type="Pfam" id="PF00144">
    <property type="entry name" value="Beta-lactamase"/>
    <property type="match status" value="1"/>
</dbReference>
<dbReference type="PANTHER" id="PTHR43283">
    <property type="entry name" value="BETA-LACTAMASE-RELATED"/>
    <property type="match status" value="1"/>
</dbReference>
<evidence type="ECO:0000259" key="2">
    <source>
        <dbReference type="Pfam" id="PF00144"/>
    </source>
</evidence>
<dbReference type="RefSeq" id="WP_263050106.1">
    <property type="nucleotide sequence ID" value="NZ_CP106735.1"/>
</dbReference>